<keyword evidence="1" id="KW-0472">Membrane</keyword>
<evidence type="ECO:0008006" key="4">
    <source>
        <dbReference type="Google" id="ProtNLM"/>
    </source>
</evidence>
<dbReference type="Pfam" id="PF17784">
    <property type="entry name" value="Sulfotransfer_4"/>
    <property type="match status" value="1"/>
</dbReference>
<dbReference type="GeneID" id="35597143"/>
<proteinExistence type="predicted"/>
<feature type="transmembrane region" description="Helical" evidence="1">
    <location>
        <begin position="269"/>
        <end position="287"/>
    </location>
</feature>
<keyword evidence="3" id="KW-1185">Reference proteome</keyword>
<accession>A0A2D3UVF2</accession>
<organism evidence="2 3">
    <name type="scientific">Ramularia collo-cygni</name>
    <dbReference type="NCBI Taxonomy" id="112498"/>
    <lineage>
        <taxon>Eukaryota</taxon>
        <taxon>Fungi</taxon>
        <taxon>Dikarya</taxon>
        <taxon>Ascomycota</taxon>
        <taxon>Pezizomycotina</taxon>
        <taxon>Dothideomycetes</taxon>
        <taxon>Dothideomycetidae</taxon>
        <taxon>Mycosphaerellales</taxon>
        <taxon>Mycosphaerellaceae</taxon>
        <taxon>Ramularia</taxon>
    </lineage>
</organism>
<dbReference type="InterPro" id="IPR027417">
    <property type="entry name" value="P-loop_NTPase"/>
</dbReference>
<dbReference type="PANTHER" id="PTHR36978">
    <property type="entry name" value="P-LOOP CONTAINING NUCLEOTIDE TRIPHOSPHATE HYDROLASE"/>
    <property type="match status" value="1"/>
</dbReference>
<sequence>MSVKEFFFGFSDDTKAQFPWLFVDYDIDRHTCRRTVPMQVLSLGMSRTGTASMKKALEILGYPTCHGFDMHANVKDGDMWGEAFAAKYFGDTSTVLDRNFWDKMLGHVSATTDTPANCFGPELIASYPEAKVILVERDVDAWYTSFDQAVIVSNEIPHWFRALLEQLSEKAWKLRHIIPGIMKGQFQARDIPEWRSKAKTVYKEHYAEIRGLLEDQPDRLLEYQLGNGWKPLCEFLGKDIPDVEFPRINESAQHDTMIKIVFLQMARNVFIASVKTALPVVVAFFLWRDWS</sequence>
<dbReference type="Proteomes" id="UP000225277">
    <property type="component" value="Unassembled WGS sequence"/>
</dbReference>
<evidence type="ECO:0000256" key="1">
    <source>
        <dbReference type="SAM" id="Phobius"/>
    </source>
</evidence>
<reference evidence="2 3" key="1">
    <citation type="submission" date="2016-03" db="EMBL/GenBank/DDBJ databases">
        <authorList>
            <person name="Ploux O."/>
        </authorList>
    </citation>
    <scope>NUCLEOTIDE SEQUENCE [LARGE SCALE GENOMIC DNA]</scope>
    <source>
        <strain evidence="2 3">URUG2</strain>
    </source>
</reference>
<evidence type="ECO:0000313" key="2">
    <source>
        <dbReference type="EMBL" id="CZT16077.1"/>
    </source>
</evidence>
<name>A0A2D3UVF2_9PEZI</name>
<keyword evidence="1" id="KW-0812">Transmembrane</keyword>
<dbReference type="STRING" id="112498.A0A2D3UVF2"/>
<protein>
    <recommendedName>
        <fullName evidence="4">Efflux pump antibiotic resistance protein</fullName>
    </recommendedName>
</protein>
<keyword evidence="1" id="KW-1133">Transmembrane helix</keyword>
<dbReference type="AlphaFoldDB" id="A0A2D3UVF2"/>
<dbReference type="SUPFAM" id="SSF52540">
    <property type="entry name" value="P-loop containing nucleoside triphosphate hydrolases"/>
    <property type="match status" value="1"/>
</dbReference>
<dbReference type="InterPro" id="IPR040632">
    <property type="entry name" value="Sulfotransfer_4"/>
</dbReference>
<dbReference type="PANTHER" id="PTHR36978:SF4">
    <property type="entry name" value="P-LOOP CONTAINING NUCLEOSIDE TRIPHOSPHATE HYDROLASE PROTEIN"/>
    <property type="match status" value="1"/>
</dbReference>
<evidence type="ECO:0000313" key="3">
    <source>
        <dbReference type="Proteomes" id="UP000225277"/>
    </source>
</evidence>
<gene>
    <name evidence="2" type="ORF">RCC_01917</name>
</gene>
<dbReference type="Gene3D" id="3.40.50.300">
    <property type="entry name" value="P-loop containing nucleotide triphosphate hydrolases"/>
    <property type="match status" value="1"/>
</dbReference>
<dbReference type="EMBL" id="FJUY01000002">
    <property type="protein sequence ID" value="CZT16077.1"/>
    <property type="molecule type" value="Genomic_DNA"/>
</dbReference>
<dbReference type="RefSeq" id="XP_023622970.1">
    <property type="nucleotide sequence ID" value="XM_023767202.1"/>
</dbReference>
<dbReference type="OrthoDB" id="408152at2759"/>